<dbReference type="EMBL" id="WEGK01000013">
    <property type="protein sequence ID" value="MQY22387.1"/>
    <property type="molecule type" value="Genomic_DNA"/>
</dbReference>
<feature type="transmembrane region" description="Helical" evidence="2">
    <location>
        <begin position="106"/>
        <end position="132"/>
    </location>
</feature>
<dbReference type="Proteomes" id="UP000438448">
    <property type="component" value="Unassembled WGS sequence"/>
</dbReference>
<keyword evidence="2" id="KW-0812">Transmembrane</keyword>
<evidence type="ECO:0000256" key="1">
    <source>
        <dbReference type="SAM" id="MobiDB-lite"/>
    </source>
</evidence>
<keyword evidence="2" id="KW-1133">Transmembrane helix</keyword>
<sequence>MGYPYGPPGNQGFGAYPQPTYLQPVTPARKPSGGTAIAAGVLAAVQGVLALVETAGASITMRSDRHEGYGDDDWVSVLMLVLIATYCGLYLSGAIFLFARRRIGRYLIVGTSGLVLVGGACAIIVAVTVNGLANEDALPLGIVVAIAFVIQLLTLCLALASSTGRWIAARTTGPAATHPRPEPTYVQPQYPPRF</sequence>
<protein>
    <submittedName>
        <fullName evidence="3">Uncharacterized protein</fullName>
    </submittedName>
</protein>
<keyword evidence="4" id="KW-1185">Reference proteome</keyword>
<comment type="caution">
    <text evidence="3">The sequence shown here is derived from an EMBL/GenBank/DDBJ whole genome shotgun (WGS) entry which is preliminary data.</text>
</comment>
<proteinExistence type="predicted"/>
<accession>A0A7K0D9I1</accession>
<gene>
    <name evidence="3" type="ORF">NRB20_55020</name>
</gene>
<reference evidence="3 4" key="1">
    <citation type="submission" date="2019-10" db="EMBL/GenBank/DDBJ databases">
        <title>Nocardia macrotermitis sp. nov. and Nocardia aurantia sp. nov., isolated from the gut of fungus growing-termite Macrotermes natalensis.</title>
        <authorList>
            <person name="Benndorf R."/>
            <person name="Schwitalla J."/>
            <person name="Martin K."/>
            <person name="De Beer W."/>
            <person name="Kaster A.-K."/>
            <person name="Vollmers J."/>
            <person name="Poulsen M."/>
            <person name="Beemelmanns C."/>
        </authorList>
    </citation>
    <scope>NUCLEOTIDE SEQUENCE [LARGE SCALE GENOMIC DNA]</scope>
    <source>
        <strain evidence="3 4">RB20</strain>
    </source>
</reference>
<dbReference type="AlphaFoldDB" id="A0A7K0D9I1"/>
<feature type="transmembrane region" description="Helical" evidence="2">
    <location>
        <begin position="138"/>
        <end position="160"/>
    </location>
</feature>
<feature type="transmembrane region" description="Helical" evidence="2">
    <location>
        <begin position="77"/>
        <end position="99"/>
    </location>
</feature>
<evidence type="ECO:0000313" key="3">
    <source>
        <dbReference type="EMBL" id="MQY22387.1"/>
    </source>
</evidence>
<evidence type="ECO:0000313" key="4">
    <source>
        <dbReference type="Proteomes" id="UP000438448"/>
    </source>
</evidence>
<organism evidence="3 4">
    <name type="scientific">Nocardia macrotermitis</name>
    <dbReference type="NCBI Taxonomy" id="2585198"/>
    <lineage>
        <taxon>Bacteria</taxon>
        <taxon>Bacillati</taxon>
        <taxon>Actinomycetota</taxon>
        <taxon>Actinomycetes</taxon>
        <taxon>Mycobacteriales</taxon>
        <taxon>Nocardiaceae</taxon>
        <taxon>Nocardia</taxon>
    </lineage>
</organism>
<dbReference type="RefSeq" id="WP_153413939.1">
    <property type="nucleotide sequence ID" value="NZ_WEGK01000013.1"/>
</dbReference>
<keyword evidence="2" id="KW-0472">Membrane</keyword>
<feature type="region of interest" description="Disordered" evidence="1">
    <location>
        <begin position="172"/>
        <end position="194"/>
    </location>
</feature>
<evidence type="ECO:0000256" key="2">
    <source>
        <dbReference type="SAM" id="Phobius"/>
    </source>
</evidence>
<dbReference type="OrthoDB" id="4553497at2"/>
<name>A0A7K0D9I1_9NOCA</name>